<evidence type="ECO:0000313" key="2">
    <source>
        <dbReference type="Proteomes" id="UP000010146"/>
    </source>
</evidence>
<reference evidence="1 2" key="2">
    <citation type="journal article" date="2015" name="BMC Genomics">
        <title>Analysis of three genomes within the thermophilic bacterial species Caldanaerobacter subterraneus with a focus on carbon monoxide dehydrogenase evolution and hydrolase diversity.</title>
        <authorList>
            <person name="Sant'Anna F.H."/>
            <person name="Lebedinsky A.V."/>
            <person name="Sokolova T.G."/>
            <person name="Robb F.T."/>
            <person name="Gonzalez J.M."/>
        </authorList>
    </citation>
    <scope>NUCLEOTIDE SEQUENCE [LARGE SCALE GENOMIC DNA]</scope>
    <source>
        <strain evidence="1 2">DSM 12653</strain>
    </source>
</reference>
<protein>
    <submittedName>
        <fullName evidence="1">Nicotinamidase-like amidase</fullName>
    </submittedName>
</protein>
<name>B7R9N8_9THEO</name>
<comment type="caution">
    <text evidence="1">The sequence shown here is derived from an EMBL/GenBank/DDBJ whole genome shotgun (WGS) entry which is preliminary data.</text>
</comment>
<organism evidence="1 2">
    <name type="scientific">Caldanaerobacter subterraneus subsp. pacificus DSM 12653</name>
    <dbReference type="NCBI Taxonomy" id="391606"/>
    <lineage>
        <taxon>Bacteria</taxon>
        <taxon>Bacillati</taxon>
        <taxon>Bacillota</taxon>
        <taxon>Clostridia</taxon>
        <taxon>Thermoanaerobacterales</taxon>
        <taxon>Thermoanaerobacteraceae</taxon>
        <taxon>Caldanaerobacter</taxon>
    </lineage>
</organism>
<proteinExistence type="predicted"/>
<dbReference type="AlphaFoldDB" id="B7R9N8"/>
<reference evidence="2" key="3">
    <citation type="submission" date="2015-02" db="EMBL/GenBank/DDBJ databases">
        <title>Genome analysis of three genomes within the thermophilic hydrogenogenic bacterial species Caldanaerobacter subterraneus.</title>
        <authorList>
            <person name="Sant'Anna F.H."/>
            <person name="Lebedinsky A."/>
            <person name="Sokolova T."/>
            <person name="Robb F.T."/>
            <person name="Gonzalez J.M."/>
        </authorList>
    </citation>
    <scope>NUCLEOTIDE SEQUENCE [LARGE SCALE GENOMIC DNA]</scope>
    <source>
        <strain evidence="2">DSM 12653</strain>
    </source>
</reference>
<dbReference type="EMBL" id="ABXP02000100">
    <property type="protein sequence ID" value="KKC29281.1"/>
    <property type="molecule type" value="Genomic_DNA"/>
</dbReference>
<gene>
    <name evidence="1" type="ORF">CDSM653_01707</name>
</gene>
<evidence type="ECO:0000313" key="1">
    <source>
        <dbReference type="EMBL" id="KKC29281.1"/>
    </source>
</evidence>
<accession>B7R9N8</accession>
<sequence length="68" mass="7715">MSIKMIANANNLKVNVIVPENCVETYDTSVKTAQSLKIMPHDGNLIHTMFLYHMKLNGIEVVKELLEE</sequence>
<dbReference type="Proteomes" id="UP000010146">
    <property type="component" value="Unassembled WGS sequence"/>
</dbReference>
<reference evidence="1 2" key="1">
    <citation type="submission" date="2008-07" db="EMBL/GenBank/DDBJ databases">
        <authorList>
            <person name="Gonzalez J."/>
            <person name="Sokolova T."/>
            <person name="Ferriera S."/>
            <person name="Johnson J."/>
            <person name="Kravitz S."/>
            <person name="Beeson K."/>
            <person name="Sutton G."/>
            <person name="Rogers Y.-H."/>
            <person name="Friedman R."/>
            <person name="Frazier M."/>
            <person name="Venter J.C."/>
        </authorList>
    </citation>
    <scope>NUCLEOTIDE SEQUENCE [LARGE SCALE GENOMIC DNA]</scope>
    <source>
        <strain evidence="1 2">DSM 12653</strain>
    </source>
</reference>